<comment type="caution">
    <text evidence="1">The sequence shown here is derived from an EMBL/GenBank/DDBJ whole genome shotgun (WGS) entry which is preliminary data.</text>
</comment>
<protein>
    <submittedName>
        <fullName evidence="1">Uncharacterized protein</fullName>
    </submittedName>
</protein>
<organism evidence="1 2">
    <name type="scientific">Auriscalpium vulgare</name>
    <dbReference type="NCBI Taxonomy" id="40419"/>
    <lineage>
        <taxon>Eukaryota</taxon>
        <taxon>Fungi</taxon>
        <taxon>Dikarya</taxon>
        <taxon>Basidiomycota</taxon>
        <taxon>Agaricomycotina</taxon>
        <taxon>Agaricomycetes</taxon>
        <taxon>Russulales</taxon>
        <taxon>Auriscalpiaceae</taxon>
        <taxon>Auriscalpium</taxon>
    </lineage>
</organism>
<evidence type="ECO:0000313" key="1">
    <source>
        <dbReference type="EMBL" id="KAI0042135.1"/>
    </source>
</evidence>
<accession>A0ACB8REW4</accession>
<dbReference type="Proteomes" id="UP000814033">
    <property type="component" value="Unassembled WGS sequence"/>
</dbReference>
<sequence length="285" mass="32111">MHPVSHFYISLMYSQFLGAFILLASSCSSCSPSDSGTSATGPSARPRTALIVIFIVVLEIGAAFGLQTDISLQPNRPPRTQRIQHARGVSHRLSLHCNAQVTCRVKLPEAAAAQPLPHERDRVSAGLYKPVASTQLPSPVAHIHHYPPTEHPHRTSHVRAAPSYHTMSPPSGFSKTLPPHKRYLSLSADGKQERPDRLPKNKFFAAIIRFRRRTGHLGGLPQDLSQSHFLQQVQKHHNRERSKYYHLPPQPMFSTLDDLEALEWQHKRDLAELVLADRERKRLEE</sequence>
<gene>
    <name evidence="1" type="ORF">FA95DRAFT_1598601</name>
</gene>
<evidence type="ECO:0000313" key="2">
    <source>
        <dbReference type="Proteomes" id="UP000814033"/>
    </source>
</evidence>
<reference evidence="1" key="2">
    <citation type="journal article" date="2022" name="New Phytol.">
        <title>Evolutionary transition to the ectomycorrhizal habit in the genomes of a hyperdiverse lineage of mushroom-forming fungi.</title>
        <authorList>
            <person name="Looney B."/>
            <person name="Miyauchi S."/>
            <person name="Morin E."/>
            <person name="Drula E."/>
            <person name="Courty P.E."/>
            <person name="Kohler A."/>
            <person name="Kuo A."/>
            <person name="LaButti K."/>
            <person name="Pangilinan J."/>
            <person name="Lipzen A."/>
            <person name="Riley R."/>
            <person name="Andreopoulos W."/>
            <person name="He G."/>
            <person name="Johnson J."/>
            <person name="Nolan M."/>
            <person name="Tritt A."/>
            <person name="Barry K.W."/>
            <person name="Grigoriev I.V."/>
            <person name="Nagy L.G."/>
            <person name="Hibbett D."/>
            <person name="Henrissat B."/>
            <person name="Matheny P.B."/>
            <person name="Labbe J."/>
            <person name="Martin F.M."/>
        </authorList>
    </citation>
    <scope>NUCLEOTIDE SEQUENCE</scope>
    <source>
        <strain evidence="1">FP105234-sp</strain>
    </source>
</reference>
<name>A0ACB8REW4_9AGAM</name>
<reference evidence="1" key="1">
    <citation type="submission" date="2021-02" db="EMBL/GenBank/DDBJ databases">
        <authorList>
            <consortium name="DOE Joint Genome Institute"/>
            <person name="Ahrendt S."/>
            <person name="Looney B.P."/>
            <person name="Miyauchi S."/>
            <person name="Morin E."/>
            <person name="Drula E."/>
            <person name="Courty P.E."/>
            <person name="Chicoki N."/>
            <person name="Fauchery L."/>
            <person name="Kohler A."/>
            <person name="Kuo A."/>
            <person name="Labutti K."/>
            <person name="Pangilinan J."/>
            <person name="Lipzen A."/>
            <person name="Riley R."/>
            <person name="Andreopoulos W."/>
            <person name="He G."/>
            <person name="Johnson J."/>
            <person name="Barry K.W."/>
            <person name="Grigoriev I.V."/>
            <person name="Nagy L."/>
            <person name="Hibbett D."/>
            <person name="Henrissat B."/>
            <person name="Matheny P.B."/>
            <person name="Labbe J."/>
            <person name="Martin F."/>
        </authorList>
    </citation>
    <scope>NUCLEOTIDE SEQUENCE</scope>
    <source>
        <strain evidence="1">FP105234-sp</strain>
    </source>
</reference>
<proteinExistence type="predicted"/>
<dbReference type="EMBL" id="MU276082">
    <property type="protein sequence ID" value="KAI0042135.1"/>
    <property type="molecule type" value="Genomic_DNA"/>
</dbReference>
<keyword evidence="2" id="KW-1185">Reference proteome</keyword>